<dbReference type="RefSeq" id="XP_046114488.1">
    <property type="nucleotide sequence ID" value="XM_046265882.1"/>
</dbReference>
<dbReference type="SUPFAM" id="SSF51735">
    <property type="entry name" value="NAD(P)-binding Rossmann-fold domains"/>
    <property type="match status" value="1"/>
</dbReference>
<organism evidence="3 4">
    <name type="scientific">Emericellopsis atlantica</name>
    <dbReference type="NCBI Taxonomy" id="2614577"/>
    <lineage>
        <taxon>Eukaryota</taxon>
        <taxon>Fungi</taxon>
        <taxon>Dikarya</taxon>
        <taxon>Ascomycota</taxon>
        <taxon>Pezizomycotina</taxon>
        <taxon>Sordariomycetes</taxon>
        <taxon>Hypocreomycetidae</taxon>
        <taxon>Hypocreales</taxon>
        <taxon>Bionectriaceae</taxon>
        <taxon>Emericellopsis</taxon>
    </lineage>
</organism>
<dbReference type="OrthoDB" id="191139at2759"/>
<evidence type="ECO:0000313" key="4">
    <source>
        <dbReference type="Proteomes" id="UP000887229"/>
    </source>
</evidence>
<evidence type="ECO:0000313" key="3">
    <source>
        <dbReference type="EMBL" id="KAG9250564.1"/>
    </source>
</evidence>
<dbReference type="Gene3D" id="3.40.50.720">
    <property type="entry name" value="NAD(P)-binding Rossmann-like Domain"/>
    <property type="match status" value="1"/>
</dbReference>
<dbReference type="PANTHER" id="PTHR24320:SF283">
    <property type="entry name" value="RETINOL DEHYDROGENASE 11"/>
    <property type="match status" value="1"/>
</dbReference>
<sequence>MAATTHPEYNIDTEGLTVARDFADRIHGKTILITGANLEGIGFSTAQAFASGSPAQLILCGRNPSKVQAVIDALKAEFPAVDYRSLQVDLSRQQSVRAAAKTLLAWDDVPAVHIVVNSAGIMCVPERTLSEEGIELHFATNHIGHWLLTNLIMPKLIKAAESSPRGDVRIVNVSSRSPTGSGPRFSDINFEVKNGDLPEEEKPDEAMFRFWGYENIMDKAYLPLDGYSRSKVANVLFSVGATDRLYEKYGILSIALHPGIIGTDLARAFPESEKRAMEAAFASGKTKKRPLSMGASTSLVAALDPKLKVESKPGQENYGVYLEDCQISDRARPAAVSSQNADILWSLSEKLVGQTFSW</sequence>
<comment type="caution">
    <text evidence="3">The sequence shown here is derived from an EMBL/GenBank/DDBJ whole genome shotgun (WGS) entry which is preliminary data.</text>
</comment>
<comment type="similarity">
    <text evidence="1">Belongs to the short-chain dehydrogenases/reductases (SDR) family.</text>
</comment>
<accession>A0A9P7ZEB6</accession>
<dbReference type="AlphaFoldDB" id="A0A9P7ZEB6"/>
<evidence type="ECO:0000256" key="2">
    <source>
        <dbReference type="ARBA" id="ARBA00023002"/>
    </source>
</evidence>
<proteinExistence type="inferred from homology"/>
<dbReference type="EMBL" id="MU251276">
    <property type="protein sequence ID" value="KAG9250564.1"/>
    <property type="molecule type" value="Genomic_DNA"/>
</dbReference>
<gene>
    <name evidence="3" type="ORF">F5Z01DRAFT_683812</name>
</gene>
<dbReference type="Pfam" id="PF00106">
    <property type="entry name" value="adh_short"/>
    <property type="match status" value="1"/>
</dbReference>
<reference evidence="3" key="1">
    <citation type="journal article" date="2021" name="IMA Fungus">
        <title>Genomic characterization of three marine fungi, including Emericellopsis atlantica sp. nov. with signatures of a generalist lifestyle and marine biomass degradation.</title>
        <authorList>
            <person name="Hagestad O.C."/>
            <person name="Hou L."/>
            <person name="Andersen J.H."/>
            <person name="Hansen E.H."/>
            <person name="Altermark B."/>
            <person name="Li C."/>
            <person name="Kuhnert E."/>
            <person name="Cox R.J."/>
            <person name="Crous P.W."/>
            <person name="Spatafora J.W."/>
            <person name="Lail K."/>
            <person name="Amirebrahimi M."/>
            <person name="Lipzen A."/>
            <person name="Pangilinan J."/>
            <person name="Andreopoulos W."/>
            <person name="Hayes R.D."/>
            <person name="Ng V."/>
            <person name="Grigoriev I.V."/>
            <person name="Jackson S.A."/>
            <person name="Sutton T.D.S."/>
            <person name="Dobson A.D.W."/>
            <person name="Rama T."/>
        </authorList>
    </citation>
    <scope>NUCLEOTIDE SEQUENCE</scope>
    <source>
        <strain evidence="3">TS7</strain>
    </source>
</reference>
<protein>
    <submittedName>
        <fullName evidence="3">Uncharacterized protein</fullName>
    </submittedName>
</protein>
<dbReference type="Proteomes" id="UP000887229">
    <property type="component" value="Unassembled WGS sequence"/>
</dbReference>
<dbReference type="GeneID" id="70296785"/>
<keyword evidence="2" id="KW-0560">Oxidoreductase</keyword>
<dbReference type="PANTHER" id="PTHR24320">
    <property type="entry name" value="RETINOL DEHYDROGENASE"/>
    <property type="match status" value="1"/>
</dbReference>
<dbReference type="InterPro" id="IPR002347">
    <property type="entry name" value="SDR_fam"/>
</dbReference>
<keyword evidence="4" id="KW-1185">Reference proteome</keyword>
<dbReference type="InterPro" id="IPR036291">
    <property type="entry name" value="NAD(P)-bd_dom_sf"/>
</dbReference>
<name>A0A9P7ZEB6_9HYPO</name>
<dbReference type="GO" id="GO:0016491">
    <property type="term" value="F:oxidoreductase activity"/>
    <property type="evidence" value="ECO:0007669"/>
    <property type="project" value="UniProtKB-KW"/>
</dbReference>
<evidence type="ECO:0000256" key="1">
    <source>
        <dbReference type="ARBA" id="ARBA00006484"/>
    </source>
</evidence>